<comment type="similarity">
    <text evidence="2">Belongs to the GerABKC lipoprotein family.</text>
</comment>
<evidence type="ECO:0000259" key="9">
    <source>
        <dbReference type="Pfam" id="PF25198"/>
    </source>
</evidence>
<keyword evidence="3" id="KW-0309">Germination</keyword>
<dbReference type="KEGG" id="palb:EJC50_00690"/>
<organism evidence="10 11">
    <name type="scientific">Paenibacillus albus</name>
    <dbReference type="NCBI Taxonomy" id="2495582"/>
    <lineage>
        <taxon>Bacteria</taxon>
        <taxon>Bacillati</taxon>
        <taxon>Bacillota</taxon>
        <taxon>Bacilli</taxon>
        <taxon>Bacillales</taxon>
        <taxon>Paenibacillaceae</taxon>
        <taxon>Paenibacillus</taxon>
    </lineage>
</organism>
<dbReference type="NCBIfam" id="TIGR02887">
    <property type="entry name" value="spore_ger_x_C"/>
    <property type="match status" value="1"/>
</dbReference>
<protein>
    <submittedName>
        <fullName evidence="10">Ger(X)C family spore germination protein</fullName>
    </submittedName>
</protein>
<dbReference type="InterPro" id="IPR057336">
    <property type="entry name" value="GerAC_N"/>
</dbReference>
<evidence type="ECO:0000256" key="7">
    <source>
        <dbReference type="ARBA" id="ARBA00023288"/>
    </source>
</evidence>
<dbReference type="GO" id="GO:0009847">
    <property type="term" value="P:spore germination"/>
    <property type="evidence" value="ECO:0007669"/>
    <property type="project" value="InterPro"/>
</dbReference>
<keyword evidence="6" id="KW-0564">Palmitate</keyword>
<dbReference type="InterPro" id="IPR008844">
    <property type="entry name" value="Spore_GerAC-like"/>
</dbReference>
<dbReference type="InterPro" id="IPR038501">
    <property type="entry name" value="Spore_GerAC_C_sf"/>
</dbReference>
<evidence type="ECO:0000256" key="1">
    <source>
        <dbReference type="ARBA" id="ARBA00004635"/>
    </source>
</evidence>
<proteinExistence type="inferred from homology"/>
<dbReference type="Proteomes" id="UP000272528">
    <property type="component" value="Chromosome"/>
</dbReference>
<dbReference type="Pfam" id="PF05504">
    <property type="entry name" value="Spore_GerAC"/>
    <property type="match status" value="1"/>
</dbReference>
<evidence type="ECO:0000256" key="3">
    <source>
        <dbReference type="ARBA" id="ARBA00022544"/>
    </source>
</evidence>
<evidence type="ECO:0000313" key="10">
    <source>
        <dbReference type="EMBL" id="AZN38356.1"/>
    </source>
</evidence>
<dbReference type="InterPro" id="IPR046953">
    <property type="entry name" value="Spore_GerAC-like_C"/>
</dbReference>
<gene>
    <name evidence="10" type="ORF">EJC50_00690</name>
</gene>
<name>A0A3Q8X1P0_9BACL</name>
<keyword evidence="5" id="KW-0472">Membrane</keyword>
<dbReference type="Pfam" id="PF25198">
    <property type="entry name" value="Spore_GerAC_N"/>
    <property type="match status" value="1"/>
</dbReference>
<keyword evidence="7" id="KW-0449">Lipoprotein</keyword>
<dbReference type="OrthoDB" id="9816067at2"/>
<dbReference type="AlphaFoldDB" id="A0A3Q8X1P0"/>
<evidence type="ECO:0000256" key="2">
    <source>
        <dbReference type="ARBA" id="ARBA00007886"/>
    </source>
</evidence>
<keyword evidence="4" id="KW-0732">Signal</keyword>
<dbReference type="PANTHER" id="PTHR35789:SF1">
    <property type="entry name" value="SPORE GERMINATION PROTEIN B3"/>
    <property type="match status" value="1"/>
</dbReference>
<dbReference type="RefSeq" id="WP_126011426.1">
    <property type="nucleotide sequence ID" value="NZ_CP034437.1"/>
</dbReference>
<evidence type="ECO:0000256" key="6">
    <source>
        <dbReference type="ARBA" id="ARBA00023139"/>
    </source>
</evidence>
<dbReference type="GO" id="GO:0016020">
    <property type="term" value="C:membrane"/>
    <property type="evidence" value="ECO:0007669"/>
    <property type="project" value="UniProtKB-SubCell"/>
</dbReference>
<reference evidence="11" key="1">
    <citation type="submission" date="2018-12" db="EMBL/GenBank/DDBJ databases">
        <title>Genome sequence of Peanibacillus sp.</title>
        <authorList>
            <person name="Subramani G."/>
            <person name="Srinivasan S."/>
            <person name="Kim M.K."/>
        </authorList>
    </citation>
    <scope>NUCLEOTIDE SEQUENCE [LARGE SCALE GENOMIC DNA]</scope>
    <source>
        <strain evidence="11">18JY67-1</strain>
    </source>
</reference>
<accession>A0A3Q8X1P0</accession>
<keyword evidence="11" id="KW-1185">Reference proteome</keyword>
<evidence type="ECO:0000259" key="8">
    <source>
        <dbReference type="Pfam" id="PF05504"/>
    </source>
</evidence>
<evidence type="ECO:0000256" key="5">
    <source>
        <dbReference type="ARBA" id="ARBA00023136"/>
    </source>
</evidence>
<feature type="domain" description="Spore germination protein N-terminal" evidence="9">
    <location>
        <begin position="25"/>
        <end position="200"/>
    </location>
</feature>
<dbReference type="PANTHER" id="PTHR35789">
    <property type="entry name" value="SPORE GERMINATION PROTEIN B3"/>
    <property type="match status" value="1"/>
</dbReference>
<evidence type="ECO:0000313" key="11">
    <source>
        <dbReference type="Proteomes" id="UP000272528"/>
    </source>
</evidence>
<dbReference type="Gene3D" id="6.20.190.10">
    <property type="entry name" value="Nutrient germinant receptor protein C, domain 1"/>
    <property type="match status" value="1"/>
</dbReference>
<evidence type="ECO:0000256" key="4">
    <source>
        <dbReference type="ARBA" id="ARBA00022729"/>
    </source>
</evidence>
<sequence>MLKRAAVLLLSLLILLSQTACLGLRQINELALVTAVGLDLGEKPGTVRVSVQIIRPADARGQTGAPSGGTGQPIYSISAEGETIFDAIRNLGRFSSRRVYWAHNFVIVMHEDYAKKGIEDMVDFFTRNHELRMSTWVAVTPDRPDEVIATITGLEVVPGEAIDRLFRNNHIVGRAPASNMMNLEEAFLSSSTEPVLAKVTLIPRGISNKKPEEHGSVEQVDLAGAAAFQGDKMVGWLNTKETRGLLFFLERLGSGIEVVKCTNNNEKLSVEFKETRTNVTPSFPNKEPHFRIQIKTNADIVESGCGINLDEGVREAAQKKLEEQLKLDITSVLNKAQKSYHSDFLKLGDVFRNKYPMEWRRVKQNWDLMFARATFDVEVKATIKSGVVKAVGTEIR</sequence>
<dbReference type="EMBL" id="CP034437">
    <property type="protein sequence ID" value="AZN38356.1"/>
    <property type="molecule type" value="Genomic_DNA"/>
</dbReference>
<comment type="subcellular location">
    <subcellularLocation>
        <location evidence="1">Membrane</location>
        <topology evidence="1">Lipid-anchor</topology>
    </subcellularLocation>
</comment>
<dbReference type="Gene3D" id="3.30.300.210">
    <property type="entry name" value="Nutrient germinant receptor protein C, domain 3"/>
    <property type="match status" value="1"/>
</dbReference>
<feature type="domain" description="Spore germination GerAC-like C-terminal" evidence="8">
    <location>
        <begin position="224"/>
        <end position="384"/>
    </location>
</feature>